<feature type="transmembrane region" description="Helical" evidence="1">
    <location>
        <begin position="61"/>
        <end position="78"/>
    </location>
</feature>
<keyword evidence="1" id="KW-0472">Membrane</keyword>
<dbReference type="OrthoDB" id="4417158at2759"/>
<name>A0A0G2IDV4_9EURO</name>
<gene>
    <name evidence="2" type="ORF">EMCG_00043</name>
</gene>
<sequence>MASLLPTINLPVPVLLHALGLSALGAYLTFTRTPATLGIASTGLGLSYIFTSYVPIEENQFLHASVPVRMILAALAALRLPTAPKAERKGLMILVLYDFLGGLMVGYILGKWNGRLMGY</sequence>
<evidence type="ECO:0000313" key="3">
    <source>
        <dbReference type="Proteomes" id="UP000034164"/>
    </source>
</evidence>
<dbReference type="EMBL" id="LCZI01000001">
    <property type="protein sequence ID" value="KKZ68872.1"/>
    <property type="molecule type" value="Genomic_DNA"/>
</dbReference>
<keyword evidence="1" id="KW-0812">Transmembrane</keyword>
<comment type="caution">
    <text evidence="2">The sequence shown here is derived from an EMBL/GenBank/DDBJ whole genome shotgun (WGS) entry which is preliminary data.</text>
</comment>
<proteinExistence type="predicted"/>
<dbReference type="VEuPathDB" id="FungiDB:EMCG_00043"/>
<evidence type="ECO:0000313" key="2">
    <source>
        <dbReference type="EMBL" id="KKZ68872.1"/>
    </source>
</evidence>
<dbReference type="Proteomes" id="UP000034164">
    <property type="component" value="Unassembled WGS sequence"/>
</dbReference>
<accession>A0A0G2IDV4</accession>
<evidence type="ECO:0000256" key="1">
    <source>
        <dbReference type="SAM" id="Phobius"/>
    </source>
</evidence>
<dbReference type="AlphaFoldDB" id="A0A0G2IDV4"/>
<reference evidence="3" key="1">
    <citation type="journal article" date="2015" name="PLoS Genet.">
        <title>The dynamic genome and transcriptome of the human fungal pathogen Blastomyces and close relative Emmonsia.</title>
        <authorList>
            <person name="Munoz J.F."/>
            <person name="Gauthier G.M."/>
            <person name="Desjardins C.A."/>
            <person name="Gallo J.E."/>
            <person name="Holder J."/>
            <person name="Sullivan T.D."/>
            <person name="Marty A.J."/>
            <person name="Carmen J.C."/>
            <person name="Chen Z."/>
            <person name="Ding L."/>
            <person name="Gujja S."/>
            <person name="Magrini V."/>
            <person name="Misas E."/>
            <person name="Mitreva M."/>
            <person name="Priest M."/>
            <person name="Saif S."/>
            <person name="Whiston E.A."/>
            <person name="Young S."/>
            <person name="Zeng Q."/>
            <person name="Goldman W.E."/>
            <person name="Mardis E.R."/>
            <person name="Taylor J.W."/>
            <person name="McEwen J.G."/>
            <person name="Clay O.K."/>
            <person name="Klein B.S."/>
            <person name="Cuomo C.A."/>
        </authorList>
    </citation>
    <scope>NUCLEOTIDE SEQUENCE [LARGE SCALE GENOMIC DNA]</scope>
    <source>
        <strain evidence="3">UAMH 3008</strain>
    </source>
</reference>
<organism evidence="2 3">
    <name type="scientific">[Emmonsia] crescens</name>
    <dbReference type="NCBI Taxonomy" id="73230"/>
    <lineage>
        <taxon>Eukaryota</taxon>
        <taxon>Fungi</taxon>
        <taxon>Dikarya</taxon>
        <taxon>Ascomycota</taxon>
        <taxon>Pezizomycotina</taxon>
        <taxon>Eurotiomycetes</taxon>
        <taxon>Eurotiomycetidae</taxon>
        <taxon>Onygenales</taxon>
        <taxon>Ajellomycetaceae</taxon>
        <taxon>Emergomyces</taxon>
    </lineage>
</organism>
<feature type="transmembrane region" description="Helical" evidence="1">
    <location>
        <begin position="37"/>
        <end position="55"/>
    </location>
</feature>
<protein>
    <submittedName>
        <fullName evidence="2">Uncharacterized protein</fullName>
    </submittedName>
</protein>
<keyword evidence="1" id="KW-1133">Transmembrane helix</keyword>
<feature type="transmembrane region" description="Helical" evidence="1">
    <location>
        <begin position="90"/>
        <end position="109"/>
    </location>
</feature>
<feature type="transmembrane region" description="Helical" evidence="1">
    <location>
        <begin position="12"/>
        <end position="30"/>
    </location>
</feature>